<sequence length="498" mass="51126">MIRAGLLAGLALVVCACGTTIEAADGTPIGSIAAPGQVAGGGTVLPDGTVLPEGATIGADGEIILGDGGTTTTTGGGSVPGTGTSSAPGATGTTGPVSPGAKGTGPIKVGFLTTSVSQAAQFGVSAGNTLSGEDIIKALAAGMNAEGGLSGRKIEPIIASTDTGSSSWEADFQAACSKFTEDNKVESVVGYDFVYLDSFETCLTKAGISHLTTGYDPGDSTGFQQYPYISSIYPTFDEKWRILIRAPYEDGTLTKESKIGLVVDECPAHVRAQQRELYPFIKEKDLTVAATMSVACPRGSGATASGVSAVSNAVLSFRSRGVDQVILDGVTLYFFAQTAESQGYRPGYITNGGAGLLDNNPLPEEQMKNIRSYGLDPSRDVSIKKQPPRTPIQERCIALVKKGGATLSAAADFAGAYSTCDGLFMLEAAMKRTNGTTDAAAITAAIQQLGTSFKSTEMIGSQTSFSSGDRSGATLFNVATYDTACKCFSYPGPAKRIP</sequence>
<evidence type="ECO:0000259" key="3">
    <source>
        <dbReference type="Pfam" id="PF13458"/>
    </source>
</evidence>
<feature type="compositionally biased region" description="Low complexity" evidence="2">
    <location>
        <begin position="81"/>
        <end position="101"/>
    </location>
</feature>
<keyword evidence="1" id="KW-0732">Signal</keyword>
<gene>
    <name evidence="4" type="ORF">UFOPK2579_01789</name>
</gene>
<evidence type="ECO:0000256" key="1">
    <source>
        <dbReference type="ARBA" id="ARBA00022729"/>
    </source>
</evidence>
<feature type="domain" description="Leucine-binding protein" evidence="3">
    <location>
        <begin position="106"/>
        <end position="476"/>
    </location>
</feature>
<dbReference type="InterPro" id="IPR028082">
    <property type="entry name" value="Peripla_BP_I"/>
</dbReference>
<organism evidence="4">
    <name type="scientific">freshwater metagenome</name>
    <dbReference type="NCBI Taxonomy" id="449393"/>
    <lineage>
        <taxon>unclassified sequences</taxon>
        <taxon>metagenomes</taxon>
        <taxon>ecological metagenomes</taxon>
    </lineage>
</organism>
<dbReference type="PROSITE" id="PS51257">
    <property type="entry name" value="PROKAR_LIPOPROTEIN"/>
    <property type="match status" value="1"/>
</dbReference>
<accession>A0A6J6R128</accession>
<dbReference type="AlphaFoldDB" id="A0A6J6R128"/>
<dbReference type="EMBL" id="CAEZXR010000221">
    <property type="protein sequence ID" value="CAB4717671.1"/>
    <property type="molecule type" value="Genomic_DNA"/>
</dbReference>
<name>A0A6J6R128_9ZZZZ</name>
<dbReference type="Pfam" id="PF13458">
    <property type="entry name" value="Peripla_BP_6"/>
    <property type="match status" value="1"/>
</dbReference>
<dbReference type="InterPro" id="IPR028081">
    <property type="entry name" value="Leu-bd"/>
</dbReference>
<protein>
    <submittedName>
        <fullName evidence="4">Unannotated protein</fullName>
    </submittedName>
</protein>
<dbReference type="Gene3D" id="3.40.50.2300">
    <property type="match status" value="2"/>
</dbReference>
<feature type="region of interest" description="Disordered" evidence="2">
    <location>
        <begin position="67"/>
        <end position="101"/>
    </location>
</feature>
<evidence type="ECO:0000256" key="2">
    <source>
        <dbReference type="SAM" id="MobiDB-lite"/>
    </source>
</evidence>
<proteinExistence type="predicted"/>
<dbReference type="SUPFAM" id="SSF53822">
    <property type="entry name" value="Periplasmic binding protein-like I"/>
    <property type="match status" value="1"/>
</dbReference>
<feature type="compositionally biased region" description="Gly residues" evidence="2">
    <location>
        <begin position="67"/>
        <end position="80"/>
    </location>
</feature>
<reference evidence="4" key="1">
    <citation type="submission" date="2020-05" db="EMBL/GenBank/DDBJ databases">
        <authorList>
            <person name="Chiriac C."/>
            <person name="Salcher M."/>
            <person name="Ghai R."/>
            <person name="Kavagutti S V."/>
        </authorList>
    </citation>
    <scope>NUCLEOTIDE SEQUENCE</scope>
</reference>
<evidence type="ECO:0000313" key="4">
    <source>
        <dbReference type="EMBL" id="CAB4717671.1"/>
    </source>
</evidence>